<name>A0ABD0QW13_CIRMR</name>
<proteinExistence type="predicted"/>
<feature type="coiled-coil region" evidence="2">
    <location>
        <begin position="150"/>
        <end position="191"/>
    </location>
</feature>
<evidence type="ECO:0000256" key="1">
    <source>
        <dbReference type="ARBA" id="ARBA00023054"/>
    </source>
</evidence>
<feature type="compositionally biased region" description="Low complexity" evidence="3">
    <location>
        <begin position="24"/>
        <end position="40"/>
    </location>
</feature>
<feature type="region of interest" description="Disordered" evidence="3">
    <location>
        <begin position="11"/>
        <end position="65"/>
    </location>
</feature>
<evidence type="ECO:0000259" key="4">
    <source>
        <dbReference type="Pfam" id="PF13815"/>
    </source>
</evidence>
<sequence length="209" mass="23267">PFYDNVYYPYPSDPPGTHSSAGIPSLLSSPQSQPSSGSLSRPAASTMSGPLTSSGVATSTGIPPPFKFRARRENVDWRRINAVDVDRVASEMDFHTLQEHITEVTFCNVEGERCQRCQSPVDPALIKLFRLAQLTVEYLLHSQDCLSISLQATEERLQAEAREREQLCVQLQKKSQDAKTLKEELKQRKKIIASQQAMFSAGIGANYHK</sequence>
<dbReference type="InterPro" id="IPR051241">
    <property type="entry name" value="DZIP_RILPL"/>
</dbReference>
<evidence type="ECO:0000256" key="3">
    <source>
        <dbReference type="SAM" id="MobiDB-lite"/>
    </source>
</evidence>
<feature type="non-terminal residue" evidence="5">
    <location>
        <position position="1"/>
    </location>
</feature>
<dbReference type="EMBL" id="JAMKFB020000006">
    <property type="protein sequence ID" value="KAL0190386.1"/>
    <property type="molecule type" value="Genomic_DNA"/>
</dbReference>
<dbReference type="Proteomes" id="UP001529510">
    <property type="component" value="Unassembled WGS sequence"/>
</dbReference>
<keyword evidence="1 2" id="KW-0175">Coiled coil</keyword>
<dbReference type="GO" id="GO:0005737">
    <property type="term" value="C:cytoplasm"/>
    <property type="evidence" value="ECO:0007669"/>
    <property type="project" value="UniProtKB-SubCell"/>
</dbReference>
<evidence type="ECO:0000256" key="2">
    <source>
        <dbReference type="SAM" id="Coils"/>
    </source>
</evidence>
<dbReference type="AlphaFoldDB" id="A0ABD0QW13"/>
<dbReference type="GO" id="GO:0008270">
    <property type="term" value="F:zinc ion binding"/>
    <property type="evidence" value="ECO:0007669"/>
    <property type="project" value="UniProtKB-KW"/>
</dbReference>
<keyword evidence="6" id="KW-1185">Reference proteome</keyword>
<organism evidence="5 6">
    <name type="scientific">Cirrhinus mrigala</name>
    <name type="common">Mrigala</name>
    <dbReference type="NCBI Taxonomy" id="683832"/>
    <lineage>
        <taxon>Eukaryota</taxon>
        <taxon>Metazoa</taxon>
        <taxon>Chordata</taxon>
        <taxon>Craniata</taxon>
        <taxon>Vertebrata</taxon>
        <taxon>Euteleostomi</taxon>
        <taxon>Actinopterygii</taxon>
        <taxon>Neopterygii</taxon>
        <taxon>Teleostei</taxon>
        <taxon>Ostariophysi</taxon>
        <taxon>Cypriniformes</taxon>
        <taxon>Cyprinidae</taxon>
        <taxon>Labeoninae</taxon>
        <taxon>Labeonini</taxon>
        <taxon>Cirrhinus</taxon>
    </lineage>
</organism>
<evidence type="ECO:0000313" key="5">
    <source>
        <dbReference type="EMBL" id="KAL0190386.1"/>
    </source>
</evidence>
<dbReference type="InterPro" id="IPR032714">
    <property type="entry name" value="DZIP1_N"/>
</dbReference>
<feature type="non-terminal residue" evidence="5">
    <location>
        <position position="209"/>
    </location>
</feature>
<evidence type="ECO:0000313" key="6">
    <source>
        <dbReference type="Proteomes" id="UP001529510"/>
    </source>
</evidence>
<dbReference type="PANTHER" id="PTHR21502:SF5">
    <property type="entry name" value="CILIUM ASSEMBLY PROTEIN DZIP1"/>
    <property type="match status" value="1"/>
</dbReference>
<accession>A0ABD0QW13</accession>
<protein>
    <recommendedName>
        <fullName evidence="4">Cilium assembly protein DZIP1 N-terminal domain-containing protein</fullName>
    </recommendedName>
</protein>
<comment type="caution">
    <text evidence="5">The sequence shown here is derived from an EMBL/GenBank/DDBJ whole genome shotgun (WGS) entry which is preliminary data.</text>
</comment>
<dbReference type="PANTHER" id="PTHR21502">
    <property type="entry name" value="ZINC FINGER PROTEIN DZIP1"/>
    <property type="match status" value="1"/>
</dbReference>
<gene>
    <name evidence="5" type="ORF">M9458_013084</name>
</gene>
<dbReference type="Pfam" id="PF13815">
    <property type="entry name" value="Dzip-like_N"/>
    <property type="match status" value="1"/>
</dbReference>
<feature type="domain" description="Cilium assembly protein DZIP1 N-terminal" evidence="4">
    <location>
        <begin position="66"/>
        <end position="186"/>
    </location>
</feature>
<reference evidence="5 6" key="1">
    <citation type="submission" date="2024-05" db="EMBL/GenBank/DDBJ databases">
        <title>Genome sequencing and assembly of Indian major carp, Cirrhinus mrigala (Hamilton, 1822).</title>
        <authorList>
            <person name="Mohindra V."/>
            <person name="Chowdhury L.M."/>
            <person name="Lal K."/>
            <person name="Jena J.K."/>
        </authorList>
    </citation>
    <scope>NUCLEOTIDE SEQUENCE [LARGE SCALE GENOMIC DNA]</scope>
    <source>
        <strain evidence="5">CM1030</strain>
        <tissue evidence="5">Blood</tissue>
    </source>
</reference>
<feature type="compositionally biased region" description="Polar residues" evidence="3">
    <location>
        <begin position="43"/>
        <end position="61"/>
    </location>
</feature>